<dbReference type="Proteomes" id="UP000672657">
    <property type="component" value="Unassembled WGS sequence"/>
</dbReference>
<dbReference type="EMBL" id="CAJPVI010000001">
    <property type="protein sequence ID" value="CAG2129165.1"/>
    <property type="molecule type" value="Genomic_DNA"/>
</dbReference>
<dbReference type="RefSeq" id="WP_211951380.1">
    <property type="nucleotide sequence ID" value="NZ_CAJPVI010000001.1"/>
</dbReference>
<proteinExistence type="predicted"/>
<name>A0ABM8T9Y4_9BURK</name>
<evidence type="ECO:0000313" key="2">
    <source>
        <dbReference type="Proteomes" id="UP000672657"/>
    </source>
</evidence>
<reference evidence="1 2" key="1">
    <citation type="submission" date="2021-03" db="EMBL/GenBank/DDBJ databases">
        <authorList>
            <person name="Peeters C."/>
        </authorList>
    </citation>
    <scope>NUCLEOTIDE SEQUENCE [LARGE SCALE GENOMIC DNA]</scope>
    <source>
        <strain evidence="1 2">LMG 26411</strain>
    </source>
</reference>
<evidence type="ECO:0008006" key="3">
    <source>
        <dbReference type="Google" id="ProtNLM"/>
    </source>
</evidence>
<accession>A0ABM8T9Y4</accession>
<comment type="caution">
    <text evidence="1">The sequence shown here is derived from an EMBL/GenBank/DDBJ whole genome shotgun (WGS) entry which is preliminary data.</text>
</comment>
<protein>
    <recommendedName>
        <fullName evidence="3">DUF2190 domain-containing protein</fullName>
    </recommendedName>
</protein>
<keyword evidence="2" id="KW-1185">Reference proteome</keyword>
<sequence length="124" mass="12148">MSNPILIKTHSAEGALAKNRIVAQGANDGGVKQAAAATDALLGATEGFAYADGDRVGVVRAGIADIEYGGNVTRGQPLTADASGRAVAAAPAGGANVRLIGFAEVSGVSGDICPVFLAPGLMQG</sequence>
<evidence type="ECO:0000313" key="1">
    <source>
        <dbReference type="EMBL" id="CAG2129165.1"/>
    </source>
</evidence>
<organism evidence="1 2">
    <name type="scientific">Cupriavidus numazuensis</name>
    <dbReference type="NCBI Taxonomy" id="221992"/>
    <lineage>
        <taxon>Bacteria</taxon>
        <taxon>Pseudomonadati</taxon>
        <taxon>Pseudomonadota</taxon>
        <taxon>Betaproteobacteria</taxon>
        <taxon>Burkholderiales</taxon>
        <taxon>Burkholderiaceae</taxon>
        <taxon>Cupriavidus</taxon>
    </lineage>
</organism>
<gene>
    <name evidence="1" type="ORF">LMG26411_00129</name>
</gene>